<protein>
    <submittedName>
        <fullName evidence="1">Uncharacterized protein</fullName>
    </submittedName>
</protein>
<comment type="caution">
    <text evidence="1">The sequence shown here is derived from an EMBL/GenBank/DDBJ whole genome shotgun (WGS) entry which is preliminary data.</text>
</comment>
<organism evidence="1 2">
    <name type="scientific">Parnassius mnemosyne</name>
    <name type="common">clouded apollo</name>
    <dbReference type="NCBI Taxonomy" id="213953"/>
    <lineage>
        <taxon>Eukaryota</taxon>
        <taxon>Metazoa</taxon>
        <taxon>Ecdysozoa</taxon>
        <taxon>Arthropoda</taxon>
        <taxon>Hexapoda</taxon>
        <taxon>Insecta</taxon>
        <taxon>Pterygota</taxon>
        <taxon>Neoptera</taxon>
        <taxon>Endopterygota</taxon>
        <taxon>Lepidoptera</taxon>
        <taxon>Glossata</taxon>
        <taxon>Ditrysia</taxon>
        <taxon>Papilionoidea</taxon>
        <taxon>Papilionidae</taxon>
        <taxon>Parnassiinae</taxon>
        <taxon>Parnassini</taxon>
        <taxon>Parnassius</taxon>
        <taxon>Driopa</taxon>
    </lineage>
</organism>
<proteinExistence type="predicted"/>
<accession>A0AAV1L1T3</accession>
<gene>
    <name evidence="1" type="ORF">PARMNEM_LOCUS9782</name>
</gene>
<dbReference type="SUPFAM" id="SSF56219">
    <property type="entry name" value="DNase I-like"/>
    <property type="match status" value="1"/>
</dbReference>
<evidence type="ECO:0000313" key="1">
    <source>
        <dbReference type="EMBL" id="CAK1589258.1"/>
    </source>
</evidence>
<name>A0AAV1L1T3_9NEOP</name>
<sequence>MTPQSDNENCLHLVHQNIQGMIGKELEIELFLNSNNIHILCITEHWLKAYNLMFNFSNHQVVSSFNRETVLRGGSLILASKLLSCKERKDIVSLSVERTVEMACVEFEYLIVVSVYRPPCSIYDTFEKNMEEVFAKLINIINLL</sequence>
<dbReference type="AlphaFoldDB" id="A0AAV1L1T3"/>
<reference evidence="1 2" key="1">
    <citation type="submission" date="2023-11" db="EMBL/GenBank/DDBJ databases">
        <authorList>
            <person name="Hedman E."/>
            <person name="Englund M."/>
            <person name="Stromberg M."/>
            <person name="Nyberg Akerstrom W."/>
            <person name="Nylinder S."/>
            <person name="Jareborg N."/>
            <person name="Kallberg Y."/>
            <person name="Kronander E."/>
        </authorList>
    </citation>
    <scope>NUCLEOTIDE SEQUENCE [LARGE SCALE GENOMIC DNA]</scope>
</reference>
<keyword evidence="2" id="KW-1185">Reference proteome</keyword>
<dbReference type="Proteomes" id="UP001314205">
    <property type="component" value="Unassembled WGS sequence"/>
</dbReference>
<evidence type="ECO:0000313" key="2">
    <source>
        <dbReference type="Proteomes" id="UP001314205"/>
    </source>
</evidence>
<dbReference type="Gene3D" id="3.60.10.10">
    <property type="entry name" value="Endonuclease/exonuclease/phosphatase"/>
    <property type="match status" value="1"/>
</dbReference>
<dbReference type="EMBL" id="CAVLGL010000083">
    <property type="protein sequence ID" value="CAK1589258.1"/>
    <property type="molecule type" value="Genomic_DNA"/>
</dbReference>
<dbReference type="InterPro" id="IPR036691">
    <property type="entry name" value="Endo/exonu/phosph_ase_sf"/>
</dbReference>